<dbReference type="EMBL" id="KV417267">
    <property type="protein sequence ID" value="KZP01158.1"/>
    <property type="molecule type" value="Genomic_DNA"/>
</dbReference>
<evidence type="ECO:0000256" key="2">
    <source>
        <dbReference type="PIRSR" id="PIRSR613078-2"/>
    </source>
</evidence>
<evidence type="ECO:0000313" key="4">
    <source>
        <dbReference type="EMBL" id="KZP01158.1"/>
    </source>
</evidence>
<gene>
    <name evidence="4" type="ORF">CALVIDRAFT_125112</name>
</gene>
<dbReference type="Proteomes" id="UP000076738">
    <property type="component" value="Unassembled WGS sequence"/>
</dbReference>
<feature type="region of interest" description="Disordered" evidence="3">
    <location>
        <begin position="201"/>
        <end position="225"/>
    </location>
</feature>
<keyword evidence="5" id="KW-1185">Reference proteome</keyword>
<accession>A0A167RQ66</accession>
<protein>
    <submittedName>
        <fullName evidence="4">Phosphoglycerate mutase-like protein</fullName>
    </submittedName>
</protein>
<dbReference type="OrthoDB" id="354304at2759"/>
<dbReference type="AlphaFoldDB" id="A0A167RQ66"/>
<proteinExistence type="predicted"/>
<reference evidence="4 5" key="1">
    <citation type="journal article" date="2016" name="Mol. Biol. Evol.">
        <title>Comparative Genomics of Early-Diverging Mushroom-Forming Fungi Provides Insights into the Origins of Lignocellulose Decay Capabilities.</title>
        <authorList>
            <person name="Nagy L.G."/>
            <person name="Riley R."/>
            <person name="Tritt A."/>
            <person name="Adam C."/>
            <person name="Daum C."/>
            <person name="Floudas D."/>
            <person name="Sun H."/>
            <person name="Yadav J.S."/>
            <person name="Pangilinan J."/>
            <person name="Larsson K.H."/>
            <person name="Matsuura K."/>
            <person name="Barry K."/>
            <person name="Labutti K."/>
            <person name="Kuo R."/>
            <person name="Ohm R.A."/>
            <person name="Bhattacharya S.S."/>
            <person name="Shirouzu T."/>
            <person name="Yoshinaga Y."/>
            <person name="Martin F.M."/>
            <person name="Grigoriev I.V."/>
            <person name="Hibbett D.S."/>
        </authorList>
    </citation>
    <scope>NUCLEOTIDE SEQUENCE [LARGE SCALE GENOMIC DNA]</scope>
    <source>
        <strain evidence="4 5">TUFC12733</strain>
    </source>
</reference>
<dbReference type="GO" id="GO:0043456">
    <property type="term" value="P:regulation of pentose-phosphate shunt"/>
    <property type="evidence" value="ECO:0007669"/>
    <property type="project" value="TreeGrafter"/>
</dbReference>
<organism evidence="4 5">
    <name type="scientific">Calocera viscosa (strain TUFC12733)</name>
    <dbReference type="NCBI Taxonomy" id="1330018"/>
    <lineage>
        <taxon>Eukaryota</taxon>
        <taxon>Fungi</taxon>
        <taxon>Dikarya</taxon>
        <taxon>Basidiomycota</taxon>
        <taxon>Agaricomycotina</taxon>
        <taxon>Dacrymycetes</taxon>
        <taxon>Dacrymycetales</taxon>
        <taxon>Dacrymycetaceae</taxon>
        <taxon>Calocera</taxon>
    </lineage>
</organism>
<dbReference type="CDD" id="cd07067">
    <property type="entry name" value="HP_PGM_like"/>
    <property type="match status" value="1"/>
</dbReference>
<evidence type="ECO:0000313" key="5">
    <source>
        <dbReference type="Proteomes" id="UP000076738"/>
    </source>
</evidence>
<name>A0A167RQ66_CALVF</name>
<sequence>MKISTQGIIQGQLDSKLNAKGRAQAARTGEALATIEFKKAYSSDLSRAAETAKAILVHHEDVVLKTETSLRERGMGTLTGKPTHDMTSEWRRKARETMEPHTEFLPRTLAFWLKLLSLYGLPDSLIQPEPDAPYDVLVVSHGAWIATLLRNALGRQGYTEHERVPSSNRVHNCSVSLVSVYTNGLGQVELYDDYRHLVGAEEDEGDEPSENTAELAVDAKVAETP</sequence>
<dbReference type="GO" id="GO:0004331">
    <property type="term" value="F:fructose-2,6-bisphosphate 2-phosphatase activity"/>
    <property type="evidence" value="ECO:0007669"/>
    <property type="project" value="TreeGrafter"/>
</dbReference>
<dbReference type="InterPro" id="IPR051695">
    <property type="entry name" value="Phosphoglycerate_Mutase"/>
</dbReference>
<dbReference type="GO" id="GO:0045820">
    <property type="term" value="P:negative regulation of glycolytic process"/>
    <property type="evidence" value="ECO:0007669"/>
    <property type="project" value="TreeGrafter"/>
</dbReference>
<dbReference type="SMART" id="SM00855">
    <property type="entry name" value="PGAM"/>
    <property type="match status" value="1"/>
</dbReference>
<evidence type="ECO:0000256" key="3">
    <source>
        <dbReference type="SAM" id="MobiDB-lite"/>
    </source>
</evidence>
<dbReference type="GO" id="GO:0005829">
    <property type="term" value="C:cytosol"/>
    <property type="evidence" value="ECO:0007669"/>
    <property type="project" value="TreeGrafter"/>
</dbReference>
<dbReference type="Pfam" id="PF00300">
    <property type="entry name" value="His_Phos_1"/>
    <property type="match status" value="1"/>
</dbReference>
<dbReference type="InterPro" id="IPR029033">
    <property type="entry name" value="His_PPase_superfam"/>
</dbReference>
<dbReference type="PANTHER" id="PTHR46517:SF1">
    <property type="entry name" value="FRUCTOSE-2,6-BISPHOSPHATASE TIGAR"/>
    <property type="match status" value="1"/>
</dbReference>
<dbReference type="Gene3D" id="3.40.50.1240">
    <property type="entry name" value="Phosphoglycerate mutase-like"/>
    <property type="match status" value="1"/>
</dbReference>
<evidence type="ECO:0000256" key="1">
    <source>
        <dbReference type="ARBA" id="ARBA00022801"/>
    </source>
</evidence>
<dbReference type="STRING" id="1330018.A0A167RQ66"/>
<dbReference type="SUPFAM" id="SSF53254">
    <property type="entry name" value="Phosphoglycerate mutase-like"/>
    <property type="match status" value="1"/>
</dbReference>
<keyword evidence="1" id="KW-0378">Hydrolase</keyword>
<dbReference type="PANTHER" id="PTHR46517">
    <property type="entry name" value="FRUCTOSE-2,6-BISPHOSPHATASE TIGAR"/>
    <property type="match status" value="1"/>
</dbReference>
<feature type="binding site" evidence="2">
    <location>
        <position position="47"/>
    </location>
    <ligand>
        <name>substrate</name>
    </ligand>
</feature>
<dbReference type="InterPro" id="IPR013078">
    <property type="entry name" value="His_Pase_superF_clade-1"/>
</dbReference>